<accession>A0A8J6EQP5</accession>
<proteinExistence type="predicted"/>
<dbReference type="AlphaFoldDB" id="A0A8J6EQP5"/>
<sequence>MVRCERFCHAHKLRRCIQPGSYIKNKIGHKIRPLFRWQNDCFAWLDPKNGSHILKSDPVMSVVVSELICFLMHTYFHVHIITFQGVNRDRNLEE</sequence>
<gene>
    <name evidence="1" type="ORF">GDO78_004371</name>
</gene>
<keyword evidence="2" id="KW-1185">Reference proteome</keyword>
<comment type="caution">
    <text evidence="1">The sequence shown here is derived from an EMBL/GenBank/DDBJ whole genome shotgun (WGS) entry which is preliminary data.</text>
</comment>
<name>A0A8J6EQP5_ELECQ</name>
<dbReference type="Proteomes" id="UP000770717">
    <property type="component" value="Unassembled WGS sequence"/>
</dbReference>
<organism evidence="1 2">
    <name type="scientific">Eleutherodactylus coqui</name>
    <name type="common">Puerto Rican coqui</name>
    <dbReference type="NCBI Taxonomy" id="57060"/>
    <lineage>
        <taxon>Eukaryota</taxon>
        <taxon>Metazoa</taxon>
        <taxon>Chordata</taxon>
        <taxon>Craniata</taxon>
        <taxon>Vertebrata</taxon>
        <taxon>Euteleostomi</taxon>
        <taxon>Amphibia</taxon>
        <taxon>Batrachia</taxon>
        <taxon>Anura</taxon>
        <taxon>Neobatrachia</taxon>
        <taxon>Hyloidea</taxon>
        <taxon>Eleutherodactylidae</taxon>
        <taxon>Eleutherodactylinae</taxon>
        <taxon>Eleutherodactylus</taxon>
        <taxon>Eleutherodactylus</taxon>
    </lineage>
</organism>
<protein>
    <submittedName>
        <fullName evidence="1">Uncharacterized protein</fullName>
    </submittedName>
</protein>
<evidence type="ECO:0000313" key="1">
    <source>
        <dbReference type="EMBL" id="KAG9474038.1"/>
    </source>
</evidence>
<reference evidence="1" key="1">
    <citation type="thesis" date="2020" institute="ProQuest LLC" country="789 East Eisenhower Parkway, Ann Arbor, MI, USA">
        <title>Comparative Genomics and Chromosome Evolution.</title>
        <authorList>
            <person name="Mudd A.B."/>
        </authorList>
    </citation>
    <scope>NUCLEOTIDE SEQUENCE</scope>
    <source>
        <strain evidence="1">HN-11 Male</strain>
        <tissue evidence="1">Kidney and liver</tissue>
    </source>
</reference>
<evidence type="ECO:0000313" key="2">
    <source>
        <dbReference type="Proteomes" id="UP000770717"/>
    </source>
</evidence>
<dbReference type="EMBL" id="WNTK01000013">
    <property type="protein sequence ID" value="KAG9474038.1"/>
    <property type="molecule type" value="Genomic_DNA"/>
</dbReference>